<protein>
    <submittedName>
        <fullName evidence="3">TRIM3 protein</fullName>
    </submittedName>
</protein>
<dbReference type="PANTHER" id="PTHR24104:SF50">
    <property type="entry name" value="SMP-30_GLUCONOLACTONASE_LRE-LIKE REGION DOMAIN-CONTAINING PROTEIN"/>
    <property type="match status" value="1"/>
</dbReference>
<accession>A0A8K0E6H4</accession>
<gene>
    <name evidence="3" type="primary">TRIM3</name>
    <name evidence="3" type="ORF">BLAG_LOCUS5348</name>
</gene>
<feature type="region of interest" description="Disordered" evidence="1">
    <location>
        <begin position="1"/>
        <end position="32"/>
    </location>
</feature>
<evidence type="ECO:0000256" key="1">
    <source>
        <dbReference type="SAM" id="MobiDB-lite"/>
    </source>
</evidence>
<dbReference type="OrthoDB" id="10052833at2759"/>
<dbReference type="AlphaFoldDB" id="A0A8K0E6H4"/>
<feature type="region of interest" description="Disordered" evidence="1">
    <location>
        <begin position="136"/>
        <end position="221"/>
    </location>
</feature>
<name>A0A8K0E6H4_BRALA</name>
<organism evidence="3 4">
    <name type="scientific">Branchiostoma lanceolatum</name>
    <name type="common">Common lancelet</name>
    <name type="synonym">Amphioxus lanceolatum</name>
    <dbReference type="NCBI Taxonomy" id="7740"/>
    <lineage>
        <taxon>Eukaryota</taxon>
        <taxon>Metazoa</taxon>
        <taxon>Chordata</taxon>
        <taxon>Cephalochordata</taxon>
        <taxon>Leptocardii</taxon>
        <taxon>Amphioxiformes</taxon>
        <taxon>Branchiostomatidae</taxon>
        <taxon>Branchiostoma</taxon>
    </lineage>
</organism>
<keyword evidence="2" id="KW-0812">Transmembrane</keyword>
<keyword evidence="2" id="KW-1133">Transmembrane helix</keyword>
<feature type="compositionally biased region" description="Low complexity" evidence="1">
    <location>
        <begin position="136"/>
        <end position="216"/>
    </location>
</feature>
<dbReference type="GO" id="GO:0043161">
    <property type="term" value="P:proteasome-mediated ubiquitin-dependent protein catabolic process"/>
    <property type="evidence" value="ECO:0007669"/>
    <property type="project" value="TreeGrafter"/>
</dbReference>
<dbReference type="EMBL" id="OV696697">
    <property type="protein sequence ID" value="CAH1241919.1"/>
    <property type="molecule type" value="Genomic_DNA"/>
</dbReference>
<dbReference type="GO" id="GO:0000209">
    <property type="term" value="P:protein polyubiquitination"/>
    <property type="evidence" value="ECO:0007669"/>
    <property type="project" value="TreeGrafter"/>
</dbReference>
<feature type="transmembrane region" description="Helical" evidence="2">
    <location>
        <begin position="41"/>
        <end position="64"/>
    </location>
</feature>
<keyword evidence="4" id="KW-1185">Reference proteome</keyword>
<dbReference type="Proteomes" id="UP000838412">
    <property type="component" value="Chromosome 12"/>
</dbReference>
<dbReference type="GO" id="GO:0061630">
    <property type="term" value="F:ubiquitin protein ligase activity"/>
    <property type="evidence" value="ECO:0007669"/>
    <property type="project" value="TreeGrafter"/>
</dbReference>
<dbReference type="CDD" id="cd05819">
    <property type="entry name" value="NHL"/>
    <property type="match status" value="1"/>
</dbReference>
<dbReference type="Gene3D" id="2.120.10.30">
    <property type="entry name" value="TolB, C-terminal domain"/>
    <property type="match status" value="1"/>
</dbReference>
<evidence type="ECO:0000313" key="4">
    <source>
        <dbReference type="Proteomes" id="UP000838412"/>
    </source>
</evidence>
<dbReference type="SUPFAM" id="SSF101898">
    <property type="entry name" value="NHL repeat"/>
    <property type="match status" value="1"/>
</dbReference>
<keyword evidence="2" id="KW-0472">Membrane</keyword>
<reference evidence="3" key="1">
    <citation type="submission" date="2022-01" db="EMBL/GenBank/DDBJ databases">
        <authorList>
            <person name="Braso-Vives M."/>
        </authorList>
    </citation>
    <scope>NUCLEOTIDE SEQUENCE</scope>
</reference>
<proteinExistence type="predicted"/>
<evidence type="ECO:0000313" key="3">
    <source>
        <dbReference type="EMBL" id="CAH1241919.1"/>
    </source>
</evidence>
<dbReference type="InterPro" id="IPR011042">
    <property type="entry name" value="6-blade_b-propeller_TolB-like"/>
</dbReference>
<dbReference type="PANTHER" id="PTHR24104">
    <property type="entry name" value="E3 UBIQUITIN-PROTEIN LIGASE NHLRC1-RELATED"/>
    <property type="match status" value="1"/>
</dbReference>
<sequence>MSGNRDLQQSQANEPTSNGHRRKASTDDSAPARAQCCRPSCIVASATVIITIIVVIIVILRVLLGTTGHIDTKIIDGHDGRTTLRPAAHMTVTRGSLEQTHRQATAHAMTSAGMGELTTGSKSTVEPTTTLTIDLTTTSTTDATTTPKTGPTTAPTTDPTTAPTAESTTLPTTFTATPTTDPTTTPTTDATTTVMTSTPFQITTTTTTGPPLKTTTESVCPQISSPANKVPFVSFGGGLNRPIAADVSSRGEIFVVDFGNQRIQVHNMQGALQHRFVPKVPGRPNYIMRPSDIAIDTRNDVWVVGFNYVVKYYRLGRPIFMIELAVGTKAYGVSVSRNSLVYVMAKKIQGGETMKQILVFAEQSGSFVKKFNLGLTTSGGGPFYLTVGSLIYISDMSGDQVDVYRSDGQHLFKFGDNDYCGVQLSKPRGIGTDRQGNVLVTSQPNGRVELYTSRGEFVRHVVTGLRRPKAVTVAPDGRVVVIDSSSLPVKIFDYE</sequence>
<feature type="compositionally biased region" description="Polar residues" evidence="1">
    <location>
        <begin position="1"/>
        <end position="18"/>
    </location>
</feature>
<dbReference type="InterPro" id="IPR050952">
    <property type="entry name" value="TRIM-NHL_E3_ligases"/>
</dbReference>
<evidence type="ECO:0000256" key="2">
    <source>
        <dbReference type="SAM" id="Phobius"/>
    </source>
</evidence>